<feature type="region of interest" description="Disordered" evidence="3">
    <location>
        <begin position="60"/>
        <end position="95"/>
    </location>
</feature>
<proteinExistence type="inferred from homology"/>
<dbReference type="EMBL" id="BRYB01006259">
    <property type="protein sequence ID" value="GMI53612.1"/>
    <property type="molecule type" value="Genomic_DNA"/>
</dbReference>
<dbReference type="InterPro" id="IPR012946">
    <property type="entry name" value="X8"/>
</dbReference>
<keyword evidence="4" id="KW-1133">Transmembrane helix</keyword>
<evidence type="ECO:0000256" key="4">
    <source>
        <dbReference type="SAM" id="Phobius"/>
    </source>
</evidence>
<feature type="domain" description="GH16" evidence="5">
    <location>
        <begin position="108"/>
        <end position="364"/>
    </location>
</feature>
<protein>
    <recommendedName>
        <fullName evidence="5">GH16 domain-containing protein</fullName>
    </recommendedName>
</protein>
<evidence type="ECO:0000313" key="6">
    <source>
        <dbReference type="EMBL" id="GMI53612.1"/>
    </source>
</evidence>
<comment type="caution">
    <text evidence="6">The sequence shown here is derived from an EMBL/GenBank/DDBJ whole genome shotgun (WGS) entry which is preliminary data.</text>
</comment>
<dbReference type="PROSITE" id="PS51762">
    <property type="entry name" value="GH16_2"/>
    <property type="match status" value="1"/>
</dbReference>
<dbReference type="InterPro" id="IPR000757">
    <property type="entry name" value="Beta-glucanase-like"/>
</dbReference>
<dbReference type="SUPFAM" id="SSF49899">
    <property type="entry name" value="Concanavalin A-like lectins/glucanases"/>
    <property type="match status" value="1"/>
</dbReference>
<keyword evidence="7" id="KW-1185">Reference proteome</keyword>
<accession>A0ABQ6NBJ8</accession>
<dbReference type="Pfam" id="PF00722">
    <property type="entry name" value="Glyco_hydro_16"/>
    <property type="match status" value="1"/>
</dbReference>
<evidence type="ECO:0000313" key="7">
    <source>
        <dbReference type="Proteomes" id="UP001165060"/>
    </source>
</evidence>
<keyword evidence="4" id="KW-0812">Transmembrane</keyword>
<gene>
    <name evidence="6" type="ORF">TeGR_g8736</name>
</gene>
<dbReference type="PANTHER" id="PTHR10963:SF55">
    <property type="entry name" value="GLYCOSIDE HYDROLASE FAMILY 16 PROTEIN"/>
    <property type="match status" value="1"/>
</dbReference>
<keyword evidence="2" id="KW-0732">Signal</keyword>
<evidence type="ECO:0000256" key="1">
    <source>
        <dbReference type="ARBA" id="ARBA00006865"/>
    </source>
</evidence>
<reference evidence="6 7" key="1">
    <citation type="journal article" date="2023" name="Commun. Biol.">
        <title>Genome analysis of Parmales, the sister group of diatoms, reveals the evolutionary specialization of diatoms from phago-mixotrophs to photoautotrophs.</title>
        <authorList>
            <person name="Ban H."/>
            <person name="Sato S."/>
            <person name="Yoshikawa S."/>
            <person name="Yamada K."/>
            <person name="Nakamura Y."/>
            <person name="Ichinomiya M."/>
            <person name="Sato N."/>
            <person name="Blanc-Mathieu R."/>
            <person name="Endo H."/>
            <person name="Kuwata A."/>
            <person name="Ogata H."/>
        </authorList>
    </citation>
    <scope>NUCLEOTIDE SEQUENCE [LARGE SCALE GENOMIC DNA]</scope>
</reference>
<sequence length="472" mass="50930">MKPLGVSDDISLVASPTPKPKYTCYKISVVLVTLASVCAVFFVVFEHPFKAEERKDAVVGPADGGAAPATLAPTGSPTTAPTAAPTTAPTMAPTVAPPVDVDPCAYTTSWLDDFSSPASLSDNWNVVDLEQSHNNELQFYTSREENVKVEDGMLVITPRLESFGSKQWTSGRMNGAGKRSFLFGKIRAKLPKGKGLWSALWMLPEEDHYGTWAASGEIDIMEGDGSVPDKTSSALHFSDVWPYNTHVSSGLLDPAVCEGGEAPSDFSDGLHDFQLFWDAGKMTFAVDGTVHWEQDLQRDWYVAMDGSTDNYDAPGQPWDRAFHFVFNVAVGGWFLDDPVPADADGWESPELVVDFIRVEQRAGDAELGRCVQGEGEGLRRRTRQCSVKEGVADDDLYGALGWVCSQTYHPMNCDALYAVAGLDNGAGVREKANVAFDEYWELSGGSDTGCCFGDSDGVSNCKAGLGCAFTDS</sequence>
<dbReference type="Proteomes" id="UP001165060">
    <property type="component" value="Unassembled WGS sequence"/>
</dbReference>
<evidence type="ECO:0000256" key="3">
    <source>
        <dbReference type="SAM" id="MobiDB-lite"/>
    </source>
</evidence>
<organism evidence="6 7">
    <name type="scientific">Tetraparma gracilis</name>
    <dbReference type="NCBI Taxonomy" id="2962635"/>
    <lineage>
        <taxon>Eukaryota</taxon>
        <taxon>Sar</taxon>
        <taxon>Stramenopiles</taxon>
        <taxon>Ochrophyta</taxon>
        <taxon>Bolidophyceae</taxon>
        <taxon>Parmales</taxon>
        <taxon>Triparmaceae</taxon>
        <taxon>Tetraparma</taxon>
    </lineage>
</organism>
<dbReference type="InterPro" id="IPR050546">
    <property type="entry name" value="Glycosyl_Hydrlase_16"/>
</dbReference>
<dbReference type="PANTHER" id="PTHR10963">
    <property type="entry name" value="GLYCOSYL HYDROLASE-RELATED"/>
    <property type="match status" value="1"/>
</dbReference>
<comment type="similarity">
    <text evidence="1">Belongs to the glycosyl hydrolase 16 family.</text>
</comment>
<evidence type="ECO:0000256" key="2">
    <source>
        <dbReference type="ARBA" id="ARBA00022729"/>
    </source>
</evidence>
<evidence type="ECO:0000259" key="5">
    <source>
        <dbReference type="PROSITE" id="PS51762"/>
    </source>
</evidence>
<dbReference type="CDD" id="cd08023">
    <property type="entry name" value="GH16_laminarinase_like"/>
    <property type="match status" value="1"/>
</dbReference>
<keyword evidence="4" id="KW-0472">Membrane</keyword>
<feature type="transmembrane region" description="Helical" evidence="4">
    <location>
        <begin position="25"/>
        <end position="45"/>
    </location>
</feature>
<name>A0ABQ6NBJ8_9STRA</name>
<dbReference type="InterPro" id="IPR013320">
    <property type="entry name" value="ConA-like_dom_sf"/>
</dbReference>
<dbReference type="Pfam" id="PF07983">
    <property type="entry name" value="X8"/>
    <property type="match status" value="1"/>
</dbReference>
<dbReference type="SMART" id="SM00768">
    <property type="entry name" value="X8"/>
    <property type="match status" value="1"/>
</dbReference>
<dbReference type="Gene3D" id="2.60.120.200">
    <property type="match status" value="1"/>
</dbReference>